<dbReference type="Proteomes" id="UP000294682">
    <property type="component" value="Unassembled WGS sequence"/>
</dbReference>
<evidence type="ECO:0000313" key="2">
    <source>
        <dbReference type="Proteomes" id="UP000294682"/>
    </source>
</evidence>
<keyword evidence="2" id="KW-1185">Reference proteome</keyword>
<proteinExistence type="predicted"/>
<accession>A0A9X8UJ22</accession>
<organism evidence="1 2">
    <name type="scientific">Harryflintia acetispora</name>
    <dbReference type="NCBI Taxonomy" id="1849041"/>
    <lineage>
        <taxon>Bacteria</taxon>
        <taxon>Bacillati</taxon>
        <taxon>Bacillota</taxon>
        <taxon>Clostridia</taxon>
        <taxon>Eubacteriales</taxon>
        <taxon>Oscillospiraceae</taxon>
        <taxon>Harryflintia</taxon>
    </lineage>
</organism>
<protein>
    <submittedName>
        <fullName evidence="1">Uncharacterized protein</fullName>
    </submittedName>
</protein>
<comment type="caution">
    <text evidence="1">The sequence shown here is derived from an EMBL/GenBank/DDBJ whole genome shotgun (WGS) entry which is preliminary data.</text>
</comment>
<dbReference type="EMBL" id="SLUK01000009">
    <property type="protein sequence ID" value="TCL42617.1"/>
    <property type="molecule type" value="Genomic_DNA"/>
</dbReference>
<name>A0A9X8UJ22_9FIRM</name>
<reference evidence="1 2" key="1">
    <citation type="submission" date="2019-03" db="EMBL/GenBank/DDBJ databases">
        <title>Genomic Encyclopedia of Type Strains, Phase IV (KMG-IV): sequencing the most valuable type-strain genomes for metagenomic binning, comparative biology and taxonomic classification.</title>
        <authorList>
            <person name="Goeker M."/>
        </authorList>
    </citation>
    <scope>NUCLEOTIDE SEQUENCE [LARGE SCALE GENOMIC DNA]</scope>
    <source>
        <strain evidence="1 2">DSM 100433</strain>
    </source>
</reference>
<evidence type="ECO:0000313" key="1">
    <source>
        <dbReference type="EMBL" id="TCL42617.1"/>
    </source>
</evidence>
<gene>
    <name evidence="1" type="ORF">EDD78_10988</name>
</gene>
<dbReference type="AlphaFoldDB" id="A0A9X8UJ22"/>
<sequence length="216" mass="25192">MKDREAQLERARLMREMELLDGGAKMGLFLEAVVLARQEVPAAKELLKRFEKRSQEDECALIAQECMCFARERGTFILLNEDCAEGEAFARFASQEDGDAVLYLHIHDEALWMYRLFCCGVEKDRFCPIPDYWEDGMEREEYDSWSGDAEKLERYIGGFHAGEVERYLTLWTDEMFEGRQARKAYAGDEYGYADCWQMADFLRRIGYPYPGEDELG</sequence>